<dbReference type="AlphaFoldDB" id="A0A077M359"/>
<dbReference type="PROSITE" id="PS50850">
    <property type="entry name" value="MFS"/>
    <property type="match status" value="1"/>
</dbReference>
<dbReference type="FunFam" id="1.20.1720.10:FF:000004">
    <property type="entry name" value="EmrB/QacA family drug resistance transporter"/>
    <property type="match status" value="1"/>
</dbReference>
<feature type="transmembrane region" description="Helical" evidence="8">
    <location>
        <begin position="215"/>
        <end position="235"/>
    </location>
</feature>
<keyword evidence="5 8" id="KW-0812">Transmembrane</keyword>
<dbReference type="CDD" id="cd17502">
    <property type="entry name" value="MFS_Azr1_MDR_like"/>
    <property type="match status" value="1"/>
</dbReference>
<feature type="transmembrane region" description="Helical" evidence="8">
    <location>
        <begin position="180"/>
        <end position="203"/>
    </location>
</feature>
<evidence type="ECO:0000256" key="3">
    <source>
        <dbReference type="ARBA" id="ARBA00022448"/>
    </source>
</evidence>
<accession>A0A077M359</accession>
<feature type="transmembrane region" description="Helical" evidence="8">
    <location>
        <begin position="126"/>
        <end position="144"/>
    </location>
</feature>
<dbReference type="Gene3D" id="1.20.1720.10">
    <property type="entry name" value="Multidrug resistance protein D"/>
    <property type="match status" value="1"/>
</dbReference>
<evidence type="ECO:0000256" key="2">
    <source>
        <dbReference type="ARBA" id="ARBA00007520"/>
    </source>
</evidence>
<dbReference type="Pfam" id="PF07690">
    <property type="entry name" value="MFS_1"/>
    <property type="match status" value="1"/>
</dbReference>
<feature type="transmembrane region" description="Helical" evidence="8">
    <location>
        <begin position="322"/>
        <end position="341"/>
    </location>
</feature>
<dbReference type="PANTHER" id="PTHR23501:SF197">
    <property type="entry name" value="COMD"/>
    <property type="match status" value="1"/>
</dbReference>
<name>A0A077M359_9MICO</name>
<dbReference type="InterPro" id="IPR004638">
    <property type="entry name" value="EmrB-like"/>
</dbReference>
<dbReference type="EMBL" id="CAJB01000235">
    <property type="protein sequence ID" value="CCH78629.1"/>
    <property type="molecule type" value="Genomic_DNA"/>
</dbReference>
<dbReference type="Proteomes" id="UP000035721">
    <property type="component" value="Unassembled WGS sequence"/>
</dbReference>
<feature type="transmembrane region" description="Helical" evidence="8">
    <location>
        <begin position="94"/>
        <end position="120"/>
    </location>
</feature>
<feature type="domain" description="Major facilitator superfamily (MFS) profile" evidence="9">
    <location>
        <begin position="29"/>
        <end position="507"/>
    </location>
</feature>
<feature type="transmembrane region" description="Helical" evidence="8">
    <location>
        <begin position="28"/>
        <end position="51"/>
    </location>
</feature>
<dbReference type="GO" id="GO:0005886">
    <property type="term" value="C:plasma membrane"/>
    <property type="evidence" value="ECO:0007669"/>
    <property type="project" value="UniProtKB-SubCell"/>
</dbReference>
<keyword evidence="3" id="KW-0813">Transport</keyword>
<comment type="caution">
    <text evidence="10">The sequence shown here is derived from an EMBL/GenBank/DDBJ whole genome shotgun (WGS) entry which is preliminary data.</text>
</comment>
<keyword evidence="6 8" id="KW-1133">Transmembrane helix</keyword>
<feature type="transmembrane region" description="Helical" evidence="8">
    <location>
        <begin position="63"/>
        <end position="82"/>
    </location>
</feature>
<evidence type="ECO:0000313" key="11">
    <source>
        <dbReference type="Proteomes" id="UP000035721"/>
    </source>
</evidence>
<comment type="subcellular location">
    <subcellularLocation>
        <location evidence="1">Cell membrane</location>
        <topology evidence="1">Multi-pass membrane protein</topology>
    </subcellularLocation>
</comment>
<dbReference type="InterPro" id="IPR005829">
    <property type="entry name" value="Sugar_transporter_CS"/>
</dbReference>
<dbReference type="InterPro" id="IPR020846">
    <property type="entry name" value="MFS_dom"/>
</dbReference>
<dbReference type="GO" id="GO:0022857">
    <property type="term" value="F:transmembrane transporter activity"/>
    <property type="evidence" value="ECO:0007669"/>
    <property type="project" value="InterPro"/>
</dbReference>
<dbReference type="RefSeq" id="WP_048550837.1">
    <property type="nucleotide sequence ID" value="NZ_HF570958.1"/>
</dbReference>
<reference evidence="10 11" key="1">
    <citation type="journal article" date="2013" name="ISME J.">
        <title>A metabolic model for members of the genus Tetrasphaera involved in enhanced biological phosphorus removal.</title>
        <authorList>
            <person name="Kristiansen R."/>
            <person name="Nguyen H.T.T."/>
            <person name="Saunders A.M."/>
            <person name="Nielsen J.L."/>
            <person name="Wimmer R."/>
            <person name="Le V.Q."/>
            <person name="McIlroy S.J."/>
            <person name="Petrovski S."/>
            <person name="Seviour R.J."/>
            <person name="Calteau A."/>
            <person name="Nielsen K.L."/>
            <person name="Nielsen P.H."/>
        </authorList>
    </citation>
    <scope>NUCLEOTIDE SEQUENCE [LARGE SCALE GENOMIC DNA]</scope>
    <source>
        <strain evidence="10 11">T1-X7</strain>
    </source>
</reference>
<feature type="transmembrane region" description="Helical" evidence="8">
    <location>
        <begin position="156"/>
        <end position="174"/>
    </location>
</feature>
<feature type="transmembrane region" description="Helical" evidence="8">
    <location>
        <begin position="484"/>
        <end position="502"/>
    </location>
</feature>
<dbReference type="PANTHER" id="PTHR23501">
    <property type="entry name" value="MAJOR FACILITATOR SUPERFAMILY"/>
    <property type="match status" value="1"/>
</dbReference>
<keyword evidence="11" id="KW-1185">Reference proteome</keyword>
<evidence type="ECO:0000256" key="8">
    <source>
        <dbReference type="SAM" id="Phobius"/>
    </source>
</evidence>
<dbReference type="NCBIfam" id="TIGR00711">
    <property type="entry name" value="efflux_EmrB"/>
    <property type="match status" value="1"/>
</dbReference>
<evidence type="ECO:0000259" key="9">
    <source>
        <dbReference type="PROSITE" id="PS50850"/>
    </source>
</evidence>
<dbReference type="STRING" id="1194083.BN12_310017"/>
<proteinExistence type="inferred from homology"/>
<keyword evidence="7 8" id="KW-0472">Membrane</keyword>
<evidence type="ECO:0000256" key="7">
    <source>
        <dbReference type="ARBA" id="ARBA00023136"/>
    </source>
</evidence>
<evidence type="ECO:0000256" key="4">
    <source>
        <dbReference type="ARBA" id="ARBA00022475"/>
    </source>
</evidence>
<feature type="transmembrane region" description="Helical" evidence="8">
    <location>
        <begin position="284"/>
        <end position="310"/>
    </location>
</feature>
<keyword evidence="4" id="KW-1003">Cell membrane</keyword>
<dbReference type="PROSITE" id="PS00217">
    <property type="entry name" value="SUGAR_TRANSPORT_2"/>
    <property type="match status" value="1"/>
</dbReference>
<organism evidence="10 11">
    <name type="scientific">Nostocoides japonicum T1-X7</name>
    <dbReference type="NCBI Taxonomy" id="1194083"/>
    <lineage>
        <taxon>Bacteria</taxon>
        <taxon>Bacillati</taxon>
        <taxon>Actinomycetota</taxon>
        <taxon>Actinomycetes</taxon>
        <taxon>Micrococcales</taxon>
        <taxon>Intrasporangiaceae</taxon>
        <taxon>Nostocoides</taxon>
    </lineage>
</organism>
<dbReference type="SUPFAM" id="SSF103473">
    <property type="entry name" value="MFS general substrate transporter"/>
    <property type="match status" value="1"/>
</dbReference>
<evidence type="ECO:0000256" key="6">
    <source>
        <dbReference type="ARBA" id="ARBA00022989"/>
    </source>
</evidence>
<dbReference type="OrthoDB" id="7375466at2"/>
<evidence type="ECO:0000256" key="5">
    <source>
        <dbReference type="ARBA" id="ARBA00022692"/>
    </source>
</evidence>
<feature type="transmembrane region" description="Helical" evidence="8">
    <location>
        <begin position="377"/>
        <end position="398"/>
    </location>
</feature>
<feature type="transmembrane region" description="Helical" evidence="8">
    <location>
        <begin position="241"/>
        <end position="263"/>
    </location>
</feature>
<dbReference type="InterPro" id="IPR011701">
    <property type="entry name" value="MFS"/>
</dbReference>
<feature type="transmembrane region" description="Helical" evidence="8">
    <location>
        <begin position="348"/>
        <end position="365"/>
    </location>
</feature>
<comment type="similarity">
    <text evidence="2">Belongs to the major facilitator superfamily. TCR/Tet family.</text>
</comment>
<evidence type="ECO:0000313" key="10">
    <source>
        <dbReference type="EMBL" id="CCH78629.1"/>
    </source>
</evidence>
<evidence type="ECO:0000256" key="1">
    <source>
        <dbReference type="ARBA" id="ARBA00004651"/>
    </source>
</evidence>
<gene>
    <name evidence="10" type="ORF">BN12_310017</name>
</gene>
<dbReference type="InterPro" id="IPR036259">
    <property type="entry name" value="MFS_trans_sf"/>
</dbReference>
<protein>
    <recommendedName>
        <fullName evidence="9">Major facilitator superfamily (MFS) profile domain-containing protein</fullName>
    </recommendedName>
</protein>
<sequence>MTASSAVAERPAPDDLPGDDLGSARKNLVFVTVLLGMLLSALDQTIVSTALPTIVGDLGGAGHMSWVVTAYLLAETVSTVLAGKFGDMFGRKIVFQVSVAVFIVGSFLCGLSGGMTWLIASRAFQGIGGGGLVVTATALIGEVIPLRERGKYQGALGAVFGVTTVIGPLLGGLFTDHLSWRWAFYVNVPVALVVIVMAASTIPRLTVRVRVPVDYLGILFVGLGATGLTLATTWGGSQYPWGSATIIGLFVASAVALGVFVIVESRAEAPILPLHLFRSRVFAIASILSFIVGFAMMGSITFLPAFLQFVSGTSATESGLRMLPMVIGLLVTSVFAGSVVGRTGRYRIFPIAGSIVTGLGLYLFSRMGADTPYWREALFMLVLGAGIGLMMQVLTLVVQNTVRFEDLGSATSGVSFFRTLGSSFGASVFGTVYANQLASRLPAAIRSAGLTDPSAASEPLALHRLPASQQAPIIEAYAESLQRVFLYAVPVAVLALLIALVMPQVAMRDVRASSSGGAQGGFAMPQPSGEEDQLEDLVASVLRRGGRDVAERILETAGVALSRAQLWGLRQLIVRGWLLGHTVRQGDIEAWVGLPEGVLTSYFDDLARDGIVRRDGDTLVLGPVGEDGARAIIEAWRDYLRAGLREWLPAEQVETPETDAVMRHVVARLVREVTAPGRHSAEAATARR</sequence>
<dbReference type="Gene3D" id="1.20.1250.20">
    <property type="entry name" value="MFS general substrate transporter like domains"/>
    <property type="match status" value="1"/>
</dbReference>